<protein>
    <submittedName>
        <fullName evidence="3">LPD38 domain-containing protein</fullName>
    </submittedName>
</protein>
<dbReference type="Pfam" id="PF18762">
    <property type="entry name" value="Kinase-PolyVal"/>
    <property type="match status" value="1"/>
</dbReference>
<feature type="compositionally biased region" description="Polar residues" evidence="1">
    <location>
        <begin position="1241"/>
        <end position="1263"/>
    </location>
</feature>
<evidence type="ECO:0000313" key="4">
    <source>
        <dbReference type="Proteomes" id="UP001597511"/>
    </source>
</evidence>
<gene>
    <name evidence="3" type="ORF">ACFS6H_20160</name>
</gene>
<sequence length="2317" mass="260115">MDEKELQKLYNALSAQFDIGDYGSFSSKMQSPEDRKRFYDAISNEGFDLGDYNSYENRLGGVKKKDVLLPTGNDYFFGLLAGSTKKPVDPIAEQFKKNTPNISGTPGFLDDFSKPVQSQNLSLKSNRQDPLLATKQQKTESEANSVPVDKTLQRKTEELNTALNKGELTDKDYDFLQNVKPELLNNLAAETGLQEVNKDALNLGIQRKISENKAAYFNNIDAETKEEIKSYGFQPERLVDDNYRNQSLAMLDAKKDLEIKELNAKYPLRNDRLDAGNAFTNLKDIDRRANQAEYEKSLIEIEDRYAKVKQKMGISYVNDIAKQNPDLDAKALGLEFLKVADNDKYNLFKKTSGATKQDRDVAEIGLMAQYASGNPVSLAWANETEKSLNDLYPDKFSAEVRSKLGSLYYNDSENSSWYNRLITRKPSIEKLDELAKQLTPEEQSQYFKFIRPVEQRIIGTEIPLSGMFNKMGENINQVATGTGNFFSGLVGGRSDSEKALEILNAPYETQFQNPGEYAPLKLRYNELKSKKVLSVEENKELNKLNDIVNVRDSWQTFLDGNGALAGQVLAQAIGTKGVGALLGRGVQAIGLAKVPVLTKSATTLDDLAANAVNFGISQNQITNLSAGLVAFASSYDDASKTALALMPEENEEGNRRIFSTVVAMSNALTERIFKDEKVFDAFKKEVAPNVVNLVKGLSKENLSKEAFQSGLKDVIKKGLEFVKYSEKETAKETIEEVSGSVAQSAATALLGPDKFSAQDALDDMLTTATTTFIDGQLVGAFAGRAQFKANHIAAPLYLQLGVNKDFTNSVLNEINRQEIAGDITPQQAKDKRNIITDASEVNNKTMPEVDLDPRSRYKFMVMAVNEKNLARKAEEVADPVLQKNYENQVKESEDTRLKILNGELEVDDNYEVVKPDQKTSNVSVIMPGEVARPETTTVGVTEKKPNFTNNEREQTQIDQPSEQSRLDSERQANSGGNLQTIAGITRGVQKTSEDAERGFTESKAESRELEKYAKDNNLWVEDYQSKYGERDANGVESDVYIEPDGKNVIKINSGIHHNSWEDFFNRIQAHNDYFPETKYDIVGFTKKSDALSETNKLSPILRQPFVKIQRPATEAEIKDFFEGKGFEYKGINDIRDPENGVIIRDLHKENAVINENGSVVIIDPIIQFEKDSKYLKDKIDESTGRNVQSTPATTQEQGVKATIPESTNPTGQEGAGGTLAISEPDALTEKTENNDGGGKGQTNSSGDGGQPQQSRQPRKNNLTPLEDSYSRLTEGLTEEQINADPELVRMRKAIQKTYNQDQGFAKPKEGRIPVAPIKSQSEKPIKDIIFDVTKGIKQKLFYVRPSSRGAAGSYSPGSSAIKIRFNNDLDVTAHEIGHSIDDIFGVLANIGDNPTIESELMGLAPFGSEPPANHPDPQKYQMAEGFAEYLRGLLVNPDYTRETYPEITKLYEQKVHPDYQIELEKFGKEIREFAGSDRKILANMEWKPKEKKMFEDLFGKSNSEFEIKLFDKFKANFTNPFTPFNKAINYLQNLSGQSELLPANDPELLARSLLHIGAKMDSIVHDGMIDTKLNRLKDADGNIKNIDWLFSALDTSTRETLEQEAKETAEYMIAERTIELAKRFERDSILTGIGGGMFSDVDVAQEAIDKFNSFPEDKQERLKKTADRYRDLANDSLRYMVEKGRISEDQYNEIKKNNVQYVALQRILETEPGAEVDVFAKPGGNLGSKKEVIKKVKGSTKTIVNPFLTIYDSINKSIQEADRNEAMKSFRDLLVEPRGMYDGDPKRYADIGVIATQQDKNTIPIFVNGQVEHWKFEQDVYKTLKGLSNEGFKFHSIITALPRLLRFGVTSFPVFAARNIVRDTQDRMIKSNEGNLGNIYGLGGFLGERKDWKDIAIAGGLNAGFYMKDRKSYYGLMDEAMKRIAVKKPILLNPIALAKKTWKGYEDLLQKGETLNRVAEYRSAFAKAKRNGLDDYNAMLYAGYKAADIIDFALMGHQMKWINQLIPFSNAAVQGLRSTATRLKENPGGFALRTFLFSVIPQVALWFANHRDKETEEEYEELPNYQRDMFWNLKVAPNIWVSVPKPFELGVLASGVDRGLSFTLSDNKEAFDGYAGTLSKSLFPFEESSSTGPLRPFVELMANYDFFREKSIVPDYEENLDMRLRNPKYASRLGKAIQDVYKLSTGGDVDPRKVDHFIKSTMSYYGNALVKSSNIGRDEGDQFGLPDLGFFKYSPAYNSKTVQEFLALTKAYGLSYKDGFVLGYKKYQKAYFDAKTNAERDQAARDMREYVKNSIDELRRVGEEKVKDKQEKINNEE</sequence>
<comment type="caution">
    <text evidence="3">The sequence shown here is derived from an EMBL/GenBank/DDBJ whole genome shotgun (WGS) entry which is preliminary data.</text>
</comment>
<dbReference type="EMBL" id="JBHUOZ010000003">
    <property type="protein sequence ID" value="MFD2922046.1"/>
    <property type="molecule type" value="Genomic_DNA"/>
</dbReference>
<feature type="region of interest" description="Disordered" evidence="1">
    <location>
        <begin position="1182"/>
        <end position="1265"/>
    </location>
</feature>
<feature type="compositionally biased region" description="Polar residues" evidence="1">
    <location>
        <begin position="1184"/>
        <end position="1197"/>
    </location>
</feature>
<feature type="compositionally biased region" description="Basic and acidic residues" evidence="1">
    <location>
        <begin position="941"/>
        <end position="955"/>
    </location>
</feature>
<accession>A0ABW6ABF3</accession>
<organism evidence="3 4">
    <name type="scientific">Terrimonas rubra</name>
    <dbReference type="NCBI Taxonomy" id="1035890"/>
    <lineage>
        <taxon>Bacteria</taxon>
        <taxon>Pseudomonadati</taxon>
        <taxon>Bacteroidota</taxon>
        <taxon>Chitinophagia</taxon>
        <taxon>Chitinophagales</taxon>
        <taxon>Chitinophagaceae</taxon>
        <taxon>Terrimonas</taxon>
    </lineage>
</organism>
<evidence type="ECO:0000259" key="2">
    <source>
        <dbReference type="Pfam" id="PF18857"/>
    </source>
</evidence>
<dbReference type="Proteomes" id="UP001597511">
    <property type="component" value="Unassembled WGS sequence"/>
</dbReference>
<feature type="domain" description="Large polyvalent protein associated" evidence="2">
    <location>
        <begin position="2056"/>
        <end position="2219"/>
    </location>
</feature>
<dbReference type="InterPro" id="IPR041055">
    <property type="entry name" value="Kinase-PolyVal"/>
</dbReference>
<reference evidence="4" key="1">
    <citation type="journal article" date="2019" name="Int. J. Syst. Evol. Microbiol.">
        <title>The Global Catalogue of Microorganisms (GCM) 10K type strain sequencing project: providing services to taxonomists for standard genome sequencing and annotation.</title>
        <authorList>
            <consortium name="The Broad Institute Genomics Platform"/>
            <consortium name="The Broad Institute Genome Sequencing Center for Infectious Disease"/>
            <person name="Wu L."/>
            <person name="Ma J."/>
        </authorList>
    </citation>
    <scope>NUCLEOTIDE SEQUENCE [LARGE SCALE GENOMIC DNA]</scope>
    <source>
        <strain evidence="4">KCTC 23299</strain>
    </source>
</reference>
<dbReference type="InterPro" id="IPR040561">
    <property type="entry name" value="LPD38"/>
</dbReference>
<evidence type="ECO:0000313" key="3">
    <source>
        <dbReference type="EMBL" id="MFD2922046.1"/>
    </source>
</evidence>
<name>A0ABW6ABF3_9BACT</name>
<evidence type="ECO:0000256" key="1">
    <source>
        <dbReference type="SAM" id="MobiDB-lite"/>
    </source>
</evidence>
<proteinExistence type="predicted"/>
<feature type="region of interest" description="Disordered" evidence="1">
    <location>
        <begin position="121"/>
        <end position="148"/>
    </location>
</feature>
<feature type="region of interest" description="Disordered" evidence="1">
    <location>
        <begin position="933"/>
        <end position="977"/>
    </location>
</feature>
<dbReference type="RefSeq" id="WP_386103372.1">
    <property type="nucleotide sequence ID" value="NZ_JBHUOZ010000003.1"/>
</dbReference>
<dbReference type="Pfam" id="PF18857">
    <property type="entry name" value="LPD38"/>
    <property type="match status" value="1"/>
</dbReference>
<keyword evidence="4" id="KW-1185">Reference proteome</keyword>